<dbReference type="GO" id="GO:0005885">
    <property type="term" value="C:Arp2/3 protein complex"/>
    <property type="evidence" value="ECO:0007669"/>
    <property type="project" value="InterPro"/>
</dbReference>
<dbReference type="PANTHER" id="PTHR12644">
    <property type="entry name" value="ARP2/3 COMPLEX 16 KD SUBUNIT P16-ARC"/>
    <property type="match status" value="1"/>
</dbReference>
<evidence type="ECO:0000256" key="1">
    <source>
        <dbReference type="ARBA" id="ARBA00004245"/>
    </source>
</evidence>
<comment type="function">
    <text evidence="7">Functions as component of the Arp2/3 complex which is involved in regulation of actin polymerization and together with an activating nucleation-promoting factor (NPF) mediates the formation of branched actin networks. Arp2/3 complex plays a critical role in the control of cell morphogenesis via the modulation of cell polarity development.</text>
</comment>
<keyword evidence="4 7" id="KW-0206">Cytoskeleton</keyword>
<dbReference type="OrthoDB" id="429520at2759"/>
<dbReference type="GO" id="GO:0044396">
    <property type="term" value="P:actin cortical patch organization"/>
    <property type="evidence" value="ECO:0007669"/>
    <property type="project" value="UniProtKB-ARBA"/>
</dbReference>
<evidence type="ECO:0000256" key="7">
    <source>
        <dbReference type="RuleBase" id="RU004301"/>
    </source>
</evidence>
<dbReference type="Proteomes" id="UP000654370">
    <property type="component" value="Unassembled WGS sequence"/>
</dbReference>
<dbReference type="AlphaFoldDB" id="A0A8H7UBT2"/>
<evidence type="ECO:0000256" key="4">
    <source>
        <dbReference type="ARBA" id="ARBA00023212"/>
    </source>
</evidence>
<keyword evidence="9" id="KW-1185">Reference proteome</keyword>
<proteinExistence type="inferred from homology"/>
<organism evidence="8 9">
    <name type="scientific">Mortierella isabellina</name>
    <name type="common">Filamentous fungus</name>
    <name type="synonym">Umbelopsis isabellina</name>
    <dbReference type="NCBI Taxonomy" id="91625"/>
    <lineage>
        <taxon>Eukaryota</taxon>
        <taxon>Fungi</taxon>
        <taxon>Fungi incertae sedis</taxon>
        <taxon>Mucoromycota</taxon>
        <taxon>Mucoromycotina</taxon>
        <taxon>Umbelopsidomycetes</taxon>
        <taxon>Umbelopsidales</taxon>
        <taxon>Umbelopsidaceae</taxon>
        <taxon>Umbelopsis</taxon>
    </lineage>
</organism>
<gene>
    <name evidence="8" type="ORF">INT43_005219</name>
</gene>
<reference evidence="8" key="1">
    <citation type="submission" date="2020-12" db="EMBL/GenBank/DDBJ databases">
        <title>Metabolic potential, ecology and presence of endohyphal bacteria is reflected in genomic diversity of Mucoromycotina.</title>
        <authorList>
            <person name="Muszewska A."/>
            <person name="Okrasinska A."/>
            <person name="Steczkiewicz K."/>
            <person name="Drgas O."/>
            <person name="Orlowska M."/>
            <person name="Perlinska-Lenart U."/>
            <person name="Aleksandrzak-Piekarczyk T."/>
            <person name="Szatraj K."/>
            <person name="Zielenkiewicz U."/>
            <person name="Pilsyk S."/>
            <person name="Malc E."/>
            <person name="Mieczkowski P."/>
            <person name="Kruszewska J.S."/>
            <person name="Biernat P."/>
            <person name="Pawlowska J."/>
        </authorList>
    </citation>
    <scope>NUCLEOTIDE SEQUENCE</scope>
    <source>
        <strain evidence="8">WA0000067209</strain>
    </source>
</reference>
<dbReference type="Gene3D" id="1.25.40.190">
    <property type="entry name" value="Actin-related protein 2/3 complex subunit 5"/>
    <property type="match status" value="1"/>
</dbReference>
<comment type="function">
    <text evidence="6">Functions as a component of the Arp2/3 complex which is involved in regulation of actin polymerization and together with an activating nucleation-promoting factor (NPF) mediates the formation of branched actin networks.</text>
</comment>
<keyword evidence="3" id="KW-0963">Cytoplasm</keyword>
<comment type="subcellular location">
    <subcellularLocation>
        <location evidence="1">Cytoplasm</location>
        <location evidence="1">Cytoskeleton</location>
    </subcellularLocation>
</comment>
<evidence type="ECO:0000256" key="6">
    <source>
        <dbReference type="ARBA" id="ARBA00060329"/>
    </source>
</evidence>
<dbReference type="GO" id="GO:0030833">
    <property type="term" value="P:regulation of actin filament polymerization"/>
    <property type="evidence" value="ECO:0007669"/>
    <property type="project" value="InterPro"/>
</dbReference>
<evidence type="ECO:0000256" key="2">
    <source>
        <dbReference type="ARBA" id="ARBA00006084"/>
    </source>
</evidence>
<dbReference type="PIRSF" id="PIRSF039096">
    <property type="entry name" value="p16-ARC"/>
    <property type="match status" value="1"/>
</dbReference>
<dbReference type="FunFam" id="1.25.40.190:FF:000003">
    <property type="entry name" value="Actin-related protein 2/3 complex subunit 5"/>
    <property type="match status" value="1"/>
</dbReference>
<sequence>MAFRRIDIDQYDEDIYTEEEILIDAESGRSAQEIESLVDARATDVRNLLTRGNINDALTKSLEDPPYGRQLENAKAKNIKTVIDVLNQFRSTDIPTAIKGLDVVQQDVLMKYLYAALSKPEQFNSGMLLSWHEKLTEVAGTGSIVRVMTDKRTVF</sequence>
<protein>
    <recommendedName>
        <fullName evidence="5 7">Actin-related protein 2/3 complex subunit 5</fullName>
    </recommendedName>
</protein>
<comment type="caution">
    <text evidence="8">The sequence shown here is derived from an EMBL/GenBank/DDBJ whole genome shotgun (WGS) entry which is preliminary data.</text>
</comment>
<evidence type="ECO:0000313" key="8">
    <source>
        <dbReference type="EMBL" id="KAG2173799.1"/>
    </source>
</evidence>
<dbReference type="EMBL" id="JAEPQZ010000014">
    <property type="protein sequence ID" value="KAG2173799.1"/>
    <property type="molecule type" value="Genomic_DNA"/>
</dbReference>
<dbReference type="GO" id="GO:0034314">
    <property type="term" value="P:Arp2/3 complex-mediated actin nucleation"/>
    <property type="evidence" value="ECO:0007669"/>
    <property type="project" value="InterPro"/>
</dbReference>
<dbReference type="SUPFAM" id="SSF69103">
    <property type="entry name" value="Arp2/3 complex 16 kDa subunit ARPC5"/>
    <property type="match status" value="1"/>
</dbReference>
<dbReference type="InterPro" id="IPR036743">
    <property type="entry name" value="ARPC5_sf"/>
</dbReference>
<evidence type="ECO:0000313" key="9">
    <source>
        <dbReference type="Proteomes" id="UP000654370"/>
    </source>
</evidence>
<name>A0A8H7UBT2_MORIS</name>
<accession>A0A8H7UBT2</accession>
<evidence type="ECO:0000256" key="3">
    <source>
        <dbReference type="ARBA" id="ARBA00022490"/>
    </source>
</evidence>
<comment type="similarity">
    <text evidence="2 7">Belongs to the ARPC5 family.</text>
</comment>
<dbReference type="InterPro" id="IPR006789">
    <property type="entry name" value="ARPC5"/>
</dbReference>
<evidence type="ECO:0000256" key="5">
    <source>
        <dbReference type="ARBA" id="ARBA00040214"/>
    </source>
</evidence>
<dbReference type="Pfam" id="PF04699">
    <property type="entry name" value="P16-Arc"/>
    <property type="match status" value="1"/>
</dbReference>